<evidence type="ECO:0000256" key="2">
    <source>
        <dbReference type="ARBA" id="ARBA00022448"/>
    </source>
</evidence>
<evidence type="ECO:0000256" key="7">
    <source>
        <dbReference type="SAM" id="Phobius"/>
    </source>
</evidence>
<dbReference type="GO" id="GO:0015293">
    <property type="term" value="F:symporter activity"/>
    <property type="evidence" value="ECO:0007669"/>
    <property type="project" value="UniProtKB-KW"/>
</dbReference>
<protein>
    <recommendedName>
        <fullName evidence="10">Sodium:dicarboxylate symporter</fullName>
    </recommendedName>
</protein>
<gene>
    <name evidence="8" type="ORF">BCR21_04940</name>
</gene>
<feature type="transmembrane region" description="Helical" evidence="7">
    <location>
        <begin position="42"/>
        <end position="66"/>
    </location>
</feature>
<accession>A0A1E5GNP5</accession>
<keyword evidence="9" id="KW-1185">Reference proteome</keyword>
<reference evidence="9" key="1">
    <citation type="submission" date="2016-09" db="EMBL/GenBank/DDBJ databases">
        <authorList>
            <person name="Gulvik C.A."/>
        </authorList>
    </citation>
    <scope>NUCLEOTIDE SEQUENCE [LARGE SCALE GENOMIC DNA]</scope>
    <source>
        <strain evidence="9">DSM 23328</strain>
    </source>
</reference>
<evidence type="ECO:0000313" key="8">
    <source>
        <dbReference type="EMBL" id="OEG14338.1"/>
    </source>
</evidence>
<name>A0A1E5GNP5_9ENTE</name>
<dbReference type="Proteomes" id="UP000094068">
    <property type="component" value="Unassembled WGS sequence"/>
</dbReference>
<dbReference type="RefSeq" id="WP_069645377.1">
    <property type="nucleotide sequence ID" value="NZ_MIJZ01000001.1"/>
</dbReference>
<evidence type="ECO:0008006" key="10">
    <source>
        <dbReference type="Google" id="ProtNLM"/>
    </source>
</evidence>
<feature type="transmembrane region" description="Helical" evidence="7">
    <location>
        <begin position="143"/>
        <end position="161"/>
    </location>
</feature>
<dbReference type="EMBL" id="MIJZ01000001">
    <property type="protein sequence ID" value="OEG14338.1"/>
    <property type="molecule type" value="Genomic_DNA"/>
</dbReference>
<feature type="transmembrane region" description="Helical" evidence="7">
    <location>
        <begin position="327"/>
        <end position="344"/>
    </location>
</feature>
<feature type="transmembrane region" description="Helical" evidence="7">
    <location>
        <begin position="302"/>
        <end position="320"/>
    </location>
</feature>
<dbReference type="OrthoDB" id="9768885at2"/>
<organism evidence="8 9">
    <name type="scientific">Enterococcus ureasiticus</name>
    <dbReference type="NCBI Taxonomy" id="903984"/>
    <lineage>
        <taxon>Bacteria</taxon>
        <taxon>Bacillati</taxon>
        <taxon>Bacillota</taxon>
        <taxon>Bacilli</taxon>
        <taxon>Lactobacillales</taxon>
        <taxon>Enterococcaceae</taxon>
        <taxon>Enterococcus</taxon>
    </lineage>
</organism>
<dbReference type="GO" id="GO:0005886">
    <property type="term" value="C:plasma membrane"/>
    <property type="evidence" value="ECO:0007669"/>
    <property type="project" value="UniProtKB-SubCell"/>
</dbReference>
<comment type="subcellular location">
    <subcellularLocation>
        <location evidence="1">Cell membrane</location>
        <topology evidence="1">Multi-pass membrane protein</topology>
    </subcellularLocation>
</comment>
<feature type="transmembrane region" description="Helical" evidence="7">
    <location>
        <begin position="217"/>
        <end position="240"/>
    </location>
</feature>
<evidence type="ECO:0000256" key="1">
    <source>
        <dbReference type="ARBA" id="ARBA00004651"/>
    </source>
</evidence>
<keyword evidence="4 7" id="KW-0812">Transmembrane</keyword>
<feature type="transmembrane region" description="Helical" evidence="7">
    <location>
        <begin position="181"/>
        <end position="205"/>
    </location>
</feature>
<dbReference type="Gene3D" id="1.10.3860.10">
    <property type="entry name" value="Sodium:dicarboxylate symporter"/>
    <property type="match status" value="1"/>
</dbReference>
<dbReference type="PRINTS" id="PR00173">
    <property type="entry name" value="EDTRNSPORT"/>
</dbReference>
<feature type="transmembrane region" description="Helical" evidence="7">
    <location>
        <begin position="78"/>
        <end position="100"/>
    </location>
</feature>
<dbReference type="PANTHER" id="PTHR42865:SF7">
    <property type="entry name" value="PROTON_GLUTAMATE-ASPARTATE SYMPORTER"/>
    <property type="match status" value="1"/>
</dbReference>
<feature type="transmembrane region" description="Helical" evidence="7">
    <location>
        <begin position="350"/>
        <end position="376"/>
    </location>
</feature>
<keyword evidence="5 7" id="KW-1133">Transmembrane helix</keyword>
<evidence type="ECO:0000256" key="3">
    <source>
        <dbReference type="ARBA" id="ARBA00022475"/>
    </source>
</evidence>
<dbReference type="STRING" id="903984.BCR21_04940"/>
<dbReference type="SUPFAM" id="SSF118215">
    <property type="entry name" value="Proton glutamate symport protein"/>
    <property type="match status" value="1"/>
</dbReference>
<proteinExistence type="predicted"/>
<feature type="transmembrane region" description="Helical" evidence="7">
    <location>
        <begin position="12"/>
        <end position="30"/>
    </location>
</feature>
<evidence type="ECO:0000256" key="4">
    <source>
        <dbReference type="ARBA" id="ARBA00022692"/>
    </source>
</evidence>
<dbReference type="AlphaFoldDB" id="A0A1E5GNP5"/>
<feature type="transmembrane region" description="Helical" evidence="7">
    <location>
        <begin position="252"/>
        <end position="274"/>
    </location>
</feature>
<keyword evidence="6 7" id="KW-0472">Membrane</keyword>
<sequence length="412" mass="43703">MILNKIKNSSLSTRIVIGSIIGLIIGFVIGENAESLKFLGDIFLRSVKMCVPLLIFCSIVEATASLPLKELKTVGLKTLSVFFVSTSLAAILSIIAVKLIPINLTLTAPDSDAYKGAVAGGNIQETIVNFIPDNAVGALADGVIVQIIVFAALFGISVNIMKESFESVNALYELILGLRKVIMKIVSIVMIYAPIGISAMLAGVIGTSGVDALKSLVQVLIIVSVLDIIFFVLYTLYIAIRYRLSIIKLLKNSLNIMLIAVTTTSSAITLPVSLGDVPKKMGVKERISDFVLPLGNALNTNGSPISNIVSAVACASIFDIQFTTQNLILLGVFSVVASFGNPGVPGGGIVSMAIVFQMIGIPIEGVAIFAGLDYFYSLTRAPLNVMGNVYSSIIVGIKSDEFDREVFESNAI</sequence>
<comment type="caution">
    <text evidence="8">The sequence shown here is derived from an EMBL/GenBank/DDBJ whole genome shotgun (WGS) entry which is preliminary data.</text>
</comment>
<dbReference type="Pfam" id="PF00375">
    <property type="entry name" value="SDF"/>
    <property type="match status" value="1"/>
</dbReference>
<evidence type="ECO:0000256" key="6">
    <source>
        <dbReference type="ARBA" id="ARBA00023136"/>
    </source>
</evidence>
<evidence type="ECO:0000256" key="5">
    <source>
        <dbReference type="ARBA" id="ARBA00022989"/>
    </source>
</evidence>
<keyword evidence="2" id="KW-0813">Transport</keyword>
<dbReference type="PANTHER" id="PTHR42865">
    <property type="entry name" value="PROTON/GLUTAMATE-ASPARTATE SYMPORTER"/>
    <property type="match status" value="1"/>
</dbReference>
<keyword evidence="3" id="KW-1003">Cell membrane</keyword>
<dbReference type="InterPro" id="IPR001991">
    <property type="entry name" value="Na-dicarboxylate_symporter"/>
</dbReference>
<dbReference type="InterPro" id="IPR036458">
    <property type="entry name" value="Na:dicarbo_symporter_sf"/>
</dbReference>
<evidence type="ECO:0000313" key="9">
    <source>
        <dbReference type="Proteomes" id="UP000094068"/>
    </source>
</evidence>